<dbReference type="GO" id="GO:0008237">
    <property type="term" value="F:metallopeptidase activity"/>
    <property type="evidence" value="ECO:0007669"/>
    <property type="project" value="InterPro"/>
</dbReference>
<evidence type="ECO:0000256" key="1">
    <source>
        <dbReference type="ARBA" id="ARBA00022490"/>
    </source>
</evidence>
<comment type="subunit">
    <text evidence="4">Component of the eukaryotic translation initiation factor 3 (eIF-3) complex.</text>
</comment>
<evidence type="ECO:0000256" key="4">
    <source>
        <dbReference type="HAMAP-Rule" id="MF_03005"/>
    </source>
</evidence>
<evidence type="ECO:0000259" key="5">
    <source>
        <dbReference type="PROSITE" id="PS50249"/>
    </source>
</evidence>
<comment type="similarity">
    <text evidence="4">Belongs to the eIF-3 subunit F family.</text>
</comment>
<dbReference type="KEGG" id="aqu:105312477"/>
<dbReference type="RefSeq" id="XP_011403465.2">
    <property type="nucleotide sequence ID" value="XM_011405163.2"/>
</dbReference>
<dbReference type="Proteomes" id="UP000007879">
    <property type="component" value="Unassembled WGS sequence"/>
</dbReference>
<comment type="function">
    <text evidence="4">Component of the eukaryotic translation initiation factor 3 (eIF-3) complex, which is involved in protein synthesis of a specialized repertoire of mRNAs and, together with other initiation factors, stimulates binding of mRNA and methionyl-tRNAi to the 40S ribosome. The eIF-3 complex specifically targets and initiates translation of a subset of mRNAs involved in cell proliferation.</text>
</comment>
<dbReference type="Gene3D" id="3.40.140.10">
    <property type="entry name" value="Cytidine Deaminase, domain 2"/>
    <property type="match status" value="1"/>
</dbReference>
<evidence type="ECO:0000256" key="2">
    <source>
        <dbReference type="ARBA" id="ARBA00022540"/>
    </source>
</evidence>
<evidence type="ECO:0000313" key="6">
    <source>
        <dbReference type="EnsemblMetazoa" id="XP_011403465.2"/>
    </source>
</evidence>
<dbReference type="GO" id="GO:0031369">
    <property type="term" value="F:translation initiation factor binding"/>
    <property type="evidence" value="ECO:0007669"/>
    <property type="project" value="InterPro"/>
</dbReference>
<sequence>MRCPTLQSNIEISSMEDNVHSIEVYLHPVAAFAIIDSHERRSKDNQTRVIGSLLGTKTPDGVYEISSAYPVPHSESEEEVAIDMKYEQSMYQLYKTINPTDVVLGWYATNSTIKMHSVLIHDYYSKRDPPPVYLTFDCKMRSGRLDIKAYVRCSLGVETKGYIFSPIPIKMAYYDPERAAVNLLRQSISTDTNETPIKTGLERFENVLGSLEDSIDGLLAYVEKVKSGDIPADSKIGRLLMELVSKVPKLDPNQFDKIMNNTTQDLLMIVYLTNLTKTQLELGEQVAHIPSN</sequence>
<evidence type="ECO:0000256" key="3">
    <source>
        <dbReference type="ARBA" id="ARBA00022917"/>
    </source>
</evidence>
<dbReference type="InterPro" id="IPR000555">
    <property type="entry name" value="JAMM/MPN+_dom"/>
</dbReference>
<keyword evidence="2 4" id="KW-0396">Initiation factor</keyword>
<dbReference type="GO" id="GO:0033290">
    <property type="term" value="C:eukaryotic 48S preinitiation complex"/>
    <property type="evidence" value="ECO:0007669"/>
    <property type="project" value="UniProtKB-UniRule"/>
</dbReference>
<proteinExistence type="inferred from homology"/>
<dbReference type="PROSITE" id="PS50249">
    <property type="entry name" value="MPN"/>
    <property type="match status" value="1"/>
</dbReference>
<dbReference type="CDD" id="cd08064">
    <property type="entry name" value="MPN_eIF3f"/>
    <property type="match status" value="1"/>
</dbReference>
<dbReference type="InterPro" id="IPR024969">
    <property type="entry name" value="EIF3F/CSN6-like_C"/>
</dbReference>
<dbReference type="Pfam" id="PF01398">
    <property type="entry name" value="JAB"/>
    <property type="match status" value="1"/>
</dbReference>
<keyword evidence="1 4" id="KW-0963">Cytoplasm</keyword>
<name>A0AAN0IKY4_AMPQE</name>
<keyword evidence="3 4" id="KW-0648">Protein biosynthesis</keyword>
<dbReference type="HAMAP" id="MF_03005">
    <property type="entry name" value="eIF3f"/>
    <property type="match status" value="1"/>
</dbReference>
<dbReference type="GeneID" id="105312477"/>
<reference evidence="7" key="1">
    <citation type="journal article" date="2010" name="Nature">
        <title>The Amphimedon queenslandica genome and the evolution of animal complexity.</title>
        <authorList>
            <person name="Srivastava M."/>
            <person name="Simakov O."/>
            <person name="Chapman J."/>
            <person name="Fahey B."/>
            <person name="Gauthier M.E."/>
            <person name="Mitros T."/>
            <person name="Richards G.S."/>
            <person name="Conaco C."/>
            <person name="Dacre M."/>
            <person name="Hellsten U."/>
            <person name="Larroux C."/>
            <person name="Putnam N.H."/>
            <person name="Stanke M."/>
            <person name="Adamska M."/>
            <person name="Darling A."/>
            <person name="Degnan S.M."/>
            <person name="Oakley T.H."/>
            <person name="Plachetzki D.C."/>
            <person name="Zhai Y."/>
            <person name="Adamski M."/>
            <person name="Calcino A."/>
            <person name="Cummins S.F."/>
            <person name="Goodstein D.M."/>
            <person name="Harris C."/>
            <person name="Jackson D.J."/>
            <person name="Leys S.P."/>
            <person name="Shu S."/>
            <person name="Woodcroft B.J."/>
            <person name="Vervoort M."/>
            <person name="Kosik K.S."/>
            <person name="Manning G."/>
            <person name="Degnan B.M."/>
            <person name="Rokhsar D.S."/>
        </authorList>
    </citation>
    <scope>NUCLEOTIDE SEQUENCE [LARGE SCALE GENOMIC DNA]</scope>
</reference>
<dbReference type="EnsemblMetazoa" id="XM_011405163.2">
    <property type="protein sequence ID" value="XP_011403465.2"/>
    <property type="gene ID" value="LOC105312477"/>
</dbReference>
<evidence type="ECO:0000313" key="7">
    <source>
        <dbReference type="Proteomes" id="UP000007879"/>
    </source>
</evidence>
<dbReference type="AlphaFoldDB" id="A0AAN0IKY4"/>
<dbReference type="Pfam" id="PF13012">
    <property type="entry name" value="MitMem_reg"/>
    <property type="match status" value="1"/>
</dbReference>
<dbReference type="SMART" id="SM00232">
    <property type="entry name" value="JAB_MPN"/>
    <property type="match status" value="1"/>
</dbReference>
<feature type="domain" description="MPN" evidence="5">
    <location>
        <begin position="24"/>
        <end position="156"/>
    </location>
</feature>
<protein>
    <recommendedName>
        <fullName evidence="4">Eukaryotic translation initiation factor 3 subunit F</fullName>
        <shortName evidence="4">eIF3f</shortName>
    </recommendedName>
    <alternativeName>
        <fullName evidence="4">Eukaryotic translation initiation factor 3 subunit 5</fullName>
    </alternativeName>
</protein>
<reference evidence="6" key="2">
    <citation type="submission" date="2024-06" db="UniProtKB">
        <authorList>
            <consortium name="EnsemblMetazoa"/>
        </authorList>
    </citation>
    <scope>IDENTIFICATION</scope>
</reference>
<accession>A0AAN0IKY4</accession>
<organism evidence="6 7">
    <name type="scientific">Amphimedon queenslandica</name>
    <name type="common">Sponge</name>
    <dbReference type="NCBI Taxonomy" id="400682"/>
    <lineage>
        <taxon>Eukaryota</taxon>
        <taxon>Metazoa</taxon>
        <taxon>Porifera</taxon>
        <taxon>Demospongiae</taxon>
        <taxon>Heteroscleromorpha</taxon>
        <taxon>Haplosclerida</taxon>
        <taxon>Niphatidae</taxon>
        <taxon>Amphimedon</taxon>
    </lineage>
</organism>
<dbReference type="PANTHER" id="PTHR10540">
    <property type="entry name" value="EUKARYOTIC TRANSLATION INITIATION FACTOR 3 SUBUNIT F-RELATED"/>
    <property type="match status" value="1"/>
</dbReference>
<dbReference type="InterPro" id="IPR027531">
    <property type="entry name" value="eIF3f"/>
</dbReference>
<dbReference type="GO" id="GO:0003743">
    <property type="term" value="F:translation initiation factor activity"/>
    <property type="evidence" value="ECO:0007669"/>
    <property type="project" value="UniProtKB-UniRule"/>
</dbReference>
<dbReference type="InterPro" id="IPR037518">
    <property type="entry name" value="MPN"/>
</dbReference>
<keyword evidence="7" id="KW-1185">Reference proteome</keyword>
<dbReference type="PANTHER" id="PTHR10540:SF6">
    <property type="entry name" value="EUKARYOTIC TRANSLATION INITIATION FACTOR 3 SUBUNIT F"/>
    <property type="match status" value="1"/>
</dbReference>
<dbReference type="GO" id="GO:0071541">
    <property type="term" value="C:eukaryotic translation initiation factor 3 complex, eIF3m"/>
    <property type="evidence" value="ECO:0007669"/>
    <property type="project" value="TreeGrafter"/>
</dbReference>
<dbReference type="GO" id="GO:0016282">
    <property type="term" value="C:eukaryotic 43S preinitiation complex"/>
    <property type="evidence" value="ECO:0007669"/>
    <property type="project" value="UniProtKB-UniRule"/>
</dbReference>
<comment type="subcellular location">
    <subcellularLocation>
        <location evidence="4">Cytoplasm</location>
    </subcellularLocation>
</comment>
<dbReference type="GO" id="GO:0001732">
    <property type="term" value="P:formation of cytoplasmic translation initiation complex"/>
    <property type="evidence" value="ECO:0007669"/>
    <property type="project" value="UniProtKB-UniRule"/>
</dbReference>